<dbReference type="RefSeq" id="WP_012964667.1">
    <property type="nucleotide sequence ID" value="NC_013849.1"/>
</dbReference>
<evidence type="ECO:0000256" key="1">
    <source>
        <dbReference type="ARBA" id="ARBA00022448"/>
    </source>
</evidence>
<dbReference type="Proteomes" id="UP000002613">
    <property type="component" value="Chromosome"/>
</dbReference>
<dbReference type="Pfam" id="PF00005">
    <property type="entry name" value="ABC_tran"/>
    <property type="match status" value="1"/>
</dbReference>
<keyword evidence="2" id="KW-0547">Nucleotide-binding</keyword>
<keyword evidence="6" id="KW-1185">Reference proteome</keyword>
<reference evidence="5 6" key="2">
    <citation type="journal article" date="2011" name="Stand. Genomic Sci.">
        <title>Complete genome sequence of Ferroglobus placidus AEDII12DO.</title>
        <authorList>
            <person name="Anderson I."/>
            <person name="Risso C."/>
            <person name="Holmes D."/>
            <person name="Lucas S."/>
            <person name="Copeland A."/>
            <person name="Lapidus A."/>
            <person name="Cheng J.F."/>
            <person name="Bruce D."/>
            <person name="Goodwin L."/>
            <person name="Pitluck S."/>
            <person name="Saunders E."/>
            <person name="Brettin T."/>
            <person name="Detter J.C."/>
            <person name="Han C."/>
            <person name="Tapia R."/>
            <person name="Larimer F."/>
            <person name="Land M."/>
            <person name="Hauser L."/>
            <person name="Woyke T."/>
            <person name="Lovley D."/>
            <person name="Kyrpides N."/>
            <person name="Ivanova N."/>
        </authorList>
    </citation>
    <scope>NUCLEOTIDE SEQUENCE [LARGE SCALE GENOMIC DNA]</scope>
    <source>
        <strain evidence="6">DSM 10642 / AEDII12DO</strain>
    </source>
</reference>
<feature type="domain" description="ABC transporter" evidence="4">
    <location>
        <begin position="4"/>
        <end position="226"/>
    </location>
</feature>
<gene>
    <name evidence="5" type="ordered locus">Ferp_0132</name>
</gene>
<dbReference type="Gene3D" id="3.40.50.300">
    <property type="entry name" value="P-loop containing nucleotide triphosphate hydrolases"/>
    <property type="match status" value="1"/>
</dbReference>
<dbReference type="InterPro" id="IPR017871">
    <property type="entry name" value="ABC_transporter-like_CS"/>
</dbReference>
<sequence length="272" mass="30739">MAVIEIEEVYKEYEGFVALKGITLSIKKGLTLLLGPNGAGKTTLLKCIVGLLNFEGEIRIMGYDVLREAVKAKNFLGYLPQKVSIYENMKCYEIVKFFSELRKIDLDVEEVLKLAELEEEYHSKFGELSGGMRQRFALALLLASDLPVLILDEPMSNLDPMGRRRFEGMLRELKSDKTILVSSHSLGSLLPYADRVVVMNEGEVVFDGELDQFLSMLDEKFKAHVKTSEGWFTITAKTFEEFMDSIDGRMVEEVIFEEIPIDQLIAKISGGE</sequence>
<organism evidence="5 6">
    <name type="scientific">Ferroglobus placidus (strain DSM 10642 / AEDII12DO)</name>
    <dbReference type="NCBI Taxonomy" id="589924"/>
    <lineage>
        <taxon>Archaea</taxon>
        <taxon>Methanobacteriati</taxon>
        <taxon>Methanobacteriota</taxon>
        <taxon>Archaeoglobi</taxon>
        <taxon>Archaeoglobales</taxon>
        <taxon>Archaeoglobaceae</taxon>
        <taxon>Ferroglobus</taxon>
    </lineage>
</organism>
<name>D3S184_FERPA</name>
<evidence type="ECO:0000256" key="3">
    <source>
        <dbReference type="ARBA" id="ARBA00022840"/>
    </source>
</evidence>
<dbReference type="InterPro" id="IPR003439">
    <property type="entry name" value="ABC_transporter-like_ATP-bd"/>
</dbReference>
<dbReference type="PANTHER" id="PTHR42939">
    <property type="entry name" value="ABC TRANSPORTER ATP-BINDING PROTEIN ALBC-RELATED"/>
    <property type="match status" value="1"/>
</dbReference>
<accession>D3S184</accession>
<reference evidence="6" key="1">
    <citation type="submission" date="2010-02" db="EMBL/GenBank/DDBJ databases">
        <title>Complete sequence of Ferroglobus placidus DSM 10642.</title>
        <authorList>
            <consortium name="US DOE Joint Genome Institute"/>
            <person name="Lucas S."/>
            <person name="Copeland A."/>
            <person name="Lapidus A."/>
            <person name="Cheng J.-F."/>
            <person name="Bruce D."/>
            <person name="Goodwin L."/>
            <person name="Pitluck S."/>
            <person name="Saunders E."/>
            <person name="Brettin T."/>
            <person name="Detter J.C."/>
            <person name="Han C."/>
            <person name="Tapia R."/>
            <person name="Larimer F."/>
            <person name="Land M."/>
            <person name="Hauser L."/>
            <person name="Kyrpides N."/>
            <person name="Ivanova N."/>
            <person name="Holmes D."/>
            <person name="Lovley D."/>
            <person name="Kyrpides N."/>
            <person name="Anderson I.J."/>
            <person name="Woyke T."/>
        </authorList>
    </citation>
    <scope>NUCLEOTIDE SEQUENCE [LARGE SCALE GENOMIC DNA]</scope>
    <source>
        <strain evidence="6">DSM 10642 / AEDII12DO</strain>
    </source>
</reference>
<evidence type="ECO:0000313" key="6">
    <source>
        <dbReference type="Proteomes" id="UP000002613"/>
    </source>
</evidence>
<protein>
    <submittedName>
        <fullName evidence="5">ABC transporter related protein</fullName>
    </submittedName>
</protein>
<dbReference type="EMBL" id="CP001899">
    <property type="protein sequence ID" value="ADC64320.1"/>
    <property type="molecule type" value="Genomic_DNA"/>
</dbReference>
<dbReference type="SMART" id="SM00382">
    <property type="entry name" value="AAA"/>
    <property type="match status" value="1"/>
</dbReference>
<evidence type="ECO:0000259" key="4">
    <source>
        <dbReference type="PROSITE" id="PS50893"/>
    </source>
</evidence>
<dbReference type="HOGENOM" id="CLU_000604_1_2_2"/>
<dbReference type="SUPFAM" id="SSF52540">
    <property type="entry name" value="P-loop containing nucleoside triphosphate hydrolases"/>
    <property type="match status" value="1"/>
</dbReference>
<dbReference type="InterPro" id="IPR003593">
    <property type="entry name" value="AAA+_ATPase"/>
</dbReference>
<dbReference type="STRING" id="589924.Ferp_0132"/>
<evidence type="ECO:0000256" key="2">
    <source>
        <dbReference type="ARBA" id="ARBA00022741"/>
    </source>
</evidence>
<keyword evidence="3" id="KW-0067">ATP-binding</keyword>
<proteinExistence type="predicted"/>
<keyword evidence="1" id="KW-0813">Transport</keyword>
<dbReference type="PANTHER" id="PTHR42939:SF1">
    <property type="entry name" value="ABC TRANSPORTER ATP-BINDING PROTEIN ALBC-RELATED"/>
    <property type="match status" value="1"/>
</dbReference>
<dbReference type="GeneID" id="8777624"/>
<dbReference type="GO" id="GO:0005524">
    <property type="term" value="F:ATP binding"/>
    <property type="evidence" value="ECO:0007669"/>
    <property type="project" value="UniProtKB-KW"/>
</dbReference>
<evidence type="ECO:0000313" key="5">
    <source>
        <dbReference type="EMBL" id="ADC64320.1"/>
    </source>
</evidence>
<dbReference type="InterPro" id="IPR027417">
    <property type="entry name" value="P-loop_NTPase"/>
</dbReference>
<dbReference type="KEGG" id="fpl:Ferp_0132"/>
<dbReference type="PROSITE" id="PS00211">
    <property type="entry name" value="ABC_TRANSPORTER_1"/>
    <property type="match status" value="1"/>
</dbReference>
<dbReference type="eggNOG" id="arCOG00194">
    <property type="taxonomic scope" value="Archaea"/>
</dbReference>
<dbReference type="AlphaFoldDB" id="D3S184"/>
<dbReference type="OrthoDB" id="24644at2157"/>
<dbReference type="InterPro" id="IPR051782">
    <property type="entry name" value="ABC_Transporter_VariousFunc"/>
</dbReference>
<dbReference type="PaxDb" id="589924-Ferp_0132"/>
<dbReference type="PROSITE" id="PS50893">
    <property type="entry name" value="ABC_TRANSPORTER_2"/>
    <property type="match status" value="1"/>
</dbReference>
<dbReference type="GO" id="GO:0016887">
    <property type="term" value="F:ATP hydrolysis activity"/>
    <property type="evidence" value="ECO:0007669"/>
    <property type="project" value="InterPro"/>
</dbReference>